<dbReference type="Gene3D" id="2.40.160.60">
    <property type="entry name" value="Outer membrane protein transport protein (OMPP1/FadL/TodX)"/>
    <property type="match status" value="1"/>
</dbReference>
<comment type="caution">
    <text evidence="2">The sequence shown here is derived from an EMBL/GenBank/DDBJ whole genome shotgun (WGS) entry which is preliminary data.</text>
</comment>
<dbReference type="AlphaFoldDB" id="A0A9D9IIB7"/>
<dbReference type="Proteomes" id="UP000823604">
    <property type="component" value="Unassembled WGS sequence"/>
</dbReference>
<protein>
    <submittedName>
        <fullName evidence="2">PorV/PorQ family protein</fullName>
    </submittedName>
</protein>
<gene>
    <name evidence="2" type="ORF">IAB81_01710</name>
</gene>
<proteinExistence type="predicted"/>
<feature type="signal peptide" evidence="1">
    <location>
        <begin position="1"/>
        <end position="19"/>
    </location>
</feature>
<keyword evidence="1" id="KW-0732">Signal</keyword>
<name>A0A9D9IIB7_9BACT</name>
<sequence>MKKIFFVILSFIIAVPVFGQEVTSITSDVRTAGMGDAYTAMYGKGFSIYTNSAAAALSDDDFAVSANYTMWQPKMISMNNFAIGAFYKFSDRYTVGIGARGLMQPLGKITDSNGQAIMDGGTSTKISAEVSFGMRIIEGFAAAVNVHFFYSMLAPDVTGIGYAADLDLMYSHKYFNVALSAKNLGPAMKYAGNPSDLPMDIRLGYSGDYEVVDDILDITPAFDVNYLLNNKTLSAGIGAEFEFIDMVSLRGGYRYSANDMVLPSYATVGVGVEFFNIALDAAYYIGLGSAADILSNSFKVGLSYRF</sequence>
<evidence type="ECO:0000256" key="1">
    <source>
        <dbReference type="SAM" id="SignalP"/>
    </source>
</evidence>
<dbReference type="EMBL" id="JADIMA010000016">
    <property type="protein sequence ID" value="MBO8472333.1"/>
    <property type="molecule type" value="Genomic_DNA"/>
</dbReference>
<feature type="chain" id="PRO_5038344391" evidence="1">
    <location>
        <begin position="20"/>
        <end position="306"/>
    </location>
</feature>
<evidence type="ECO:0000313" key="2">
    <source>
        <dbReference type="EMBL" id="MBO8472333.1"/>
    </source>
</evidence>
<reference evidence="2" key="1">
    <citation type="submission" date="2020-10" db="EMBL/GenBank/DDBJ databases">
        <authorList>
            <person name="Gilroy R."/>
        </authorList>
    </citation>
    <scope>NUCLEOTIDE SEQUENCE</scope>
    <source>
        <strain evidence="2">B1-8020</strain>
    </source>
</reference>
<evidence type="ECO:0000313" key="3">
    <source>
        <dbReference type="Proteomes" id="UP000823604"/>
    </source>
</evidence>
<organism evidence="2 3">
    <name type="scientific">Candidatus Merdivivens pullicola</name>
    <dbReference type="NCBI Taxonomy" id="2840872"/>
    <lineage>
        <taxon>Bacteria</taxon>
        <taxon>Pseudomonadati</taxon>
        <taxon>Bacteroidota</taxon>
        <taxon>Bacteroidia</taxon>
        <taxon>Bacteroidales</taxon>
        <taxon>Muribaculaceae</taxon>
        <taxon>Muribaculaceae incertae sedis</taxon>
        <taxon>Candidatus Merdivivens</taxon>
    </lineage>
</organism>
<accession>A0A9D9IIB7</accession>
<reference evidence="2" key="2">
    <citation type="journal article" date="2021" name="PeerJ">
        <title>Extensive microbial diversity within the chicken gut microbiome revealed by metagenomics and culture.</title>
        <authorList>
            <person name="Gilroy R."/>
            <person name="Ravi A."/>
            <person name="Getino M."/>
            <person name="Pursley I."/>
            <person name="Horton D.L."/>
            <person name="Alikhan N.F."/>
            <person name="Baker D."/>
            <person name="Gharbi K."/>
            <person name="Hall N."/>
            <person name="Watson M."/>
            <person name="Adriaenssens E.M."/>
            <person name="Foster-Nyarko E."/>
            <person name="Jarju S."/>
            <person name="Secka A."/>
            <person name="Antonio M."/>
            <person name="Oren A."/>
            <person name="Chaudhuri R.R."/>
            <person name="La Ragione R."/>
            <person name="Hildebrand F."/>
            <person name="Pallen M.J."/>
        </authorList>
    </citation>
    <scope>NUCLEOTIDE SEQUENCE</scope>
    <source>
        <strain evidence="2">B1-8020</strain>
    </source>
</reference>
<dbReference type="NCBIfam" id="NF033709">
    <property type="entry name" value="PorV_fam"/>
    <property type="match status" value="1"/>
</dbReference>